<dbReference type="Gene3D" id="1.20.1600.10">
    <property type="entry name" value="Outer membrane efflux proteins (OEP)"/>
    <property type="match status" value="1"/>
</dbReference>
<dbReference type="GO" id="GO:0015288">
    <property type="term" value="F:porin activity"/>
    <property type="evidence" value="ECO:0007669"/>
    <property type="project" value="TreeGrafter"/>
</dbReference>
<dbReference type="Pfam" id="PF02321">
    <property type="entry name" value="OEP"/>
    <property type="match status" value="2"/>
</dbReference>
<evidence type="ECO:0000256" key="6">
    <source>
        <dbReference type="ARBA" id="ARBA00023136"/>
    </source>
</evidence>
<evidence type="ECO:0000256" key="4">
    <source>
        <dbReference type="ARBA" id="ARBA00022452"/>
    </source>
</evidence>
<evidence type="ECO:0000256" key="7">
    <source>
        <dbReference type="ARBA" id="ARBA00023237"/>
    </source>
</evidence>
<dbReference type="Proteomes" id="UP000570474">
    <property type="component" value="Unassembled WGS sequence"/>
</dbReference>
<dbReference type="InterPro" id="IPR051906">
    <property type="entry name" value="TolC-like"/>
</dbReference>
<reference evidence="9 10" key="1">
    <citation type="submission" date="2020-04" db="EMBL/GenBank/DDBJ databases">
        <authorList>
            <person name="Yin C."/>
        </authorList>
    </citation>
    <scope>NUCLEOTIDE SEQUENCE [LARGE SCALE GENOMIC DNA]</scope>
    <source>
        <strain evidence="9 10">Ae27</strain>
    </source>
</reference>
<dbReference type="PANTHER" id="PTHR30026">
    <property type="entry name" value="OUTER MEMBRANE PROTEIN TOLC"/>
    <property type="match status" value="1"/>
</dbReference>
<dbReference type="GO" id="GO:1990281">
    <property type="term" value="C:efflux pump complex"/>
    <property type="evidence" value="ECO:0007669"/>
    <property type="project" value="TreeGrafter"/>
</dbReference>
<keyword evidence="4" id="KW-1134">Transmembrane beta strand</keyword>
<dbReference type="GO" id="GO:0015562">
    <property type="term" value="F:efflux transmembrane transporter activity"/>
    <property type="evidence" value="ECO:0007669"/>
    <property type="project" value="InterPro"/>
</dbReference>
<dbReference type="EMBL" id="JABAIA010000003">
    <property type="protein sequence ID" value="NLR67973.1"/>
    <property type="molecule type" value="Genomic_DNA"/>
</dbReference>
<keyword evidence="5" id="KW-0812">Transmembrane</keyword>
<keyword evidence="10" id="KW-1185">Reference proteome</keyword>
<comment type="caution">
    <text evidence="9">The sequence shown here is derived from an EMBL/GenBank/DDBJ whole genome shotgun (WGS) entry which is preliminary data.</text>
</comment>
<evidence type="ECO:0000256" key="1">
    <source>
        <dbReference type="ARBA" id="ARBA00004442"/>
    </source>
</evidence>
<dbReference type="RefSeq" id="WP_168873914.1">
    <property type="nucleotide sequence ID" value="NZ_JABAIA010000003.1"/>
</dbReference>
<evidence type="ECO:0000256" key="3">
    <source>
        <dbReference type="ARBA" id="ARBA00022448"/>
    </source>
</evidence>
<feature type="chain" id="PRO_5032929180" evidence="8">
    <location>
        <begin position="23"/>
        <end position="447"/>
    </location>
</feature>
<evidence type="ECO:0000313" key="9">
    <source>
        <dbReference type="EMBL" id="NLR67973.1"/>
    </source>
</evidence>
<proteinExistence type="inferred from homology"/>
<name>A0A847RY00_9BACT</name>
<keyword evidence="3" id="KW-0813">Transport</keyword>
<keyword evidence="6" id="KW-0472">Membrane</keyword>
<evidence type="ECO:0000256" key="2">
    <source>
        <dbReference type="ARBA" id="ARBA00007613"/>
    </source>
</evidence>
<keyword evidence="7" id="KW-0998">Cell outer membrane</keyword>
<dbReference type="SUPFAM" id="SSF56954">
    <property type="entry name" value="Outer membrane efflux proteins (OEP)"/>
    <property type="match status" value="1"/>
</dbReference>
<evidence type="ECO:0000313" key="10">
    <source>
        <dbReference type="Proteomes" id="UP000570474"/>
    </source>
</evidence>
<dbReference type="GO" id="GO:0009279">
    <property type="term" value="C:cell outer membrane"/>
    <property type="evidence" value="ECO:0007669"/>
    <property type="project" value="UniProtKB-SubCell"/>
</dbReference>
<dbReference type="AlphaFoldDB" id="A0A847RY00"/>
<evidence type="ECO:0000256" key="8">
    <source>
        <dbReference type="SAM" id="SignalP"/>
    </source>
</evidence>
<comment type="subcellular location">
    <subcellularLocation>
        <location evidence="1">Cell outer membrane</location>
    </subcellularLocation>
</comment>
<evidence type="ECO:0000256" key="5">
    <source>
        <dbReference type="ARBA" id="ARBA00022692"/>
    </source>
</evidence>
<organism evidence="9 10">
    <name type="scientific">Chitinophaga varians</name>
    <dbReference type="NCBI Taxonomy" id="2202339"/>
    <lineage>
        <taxon>Bacteria</taxon>
        <taxon>Pseudomonadati</taxon>
        <taxon>Bacteroidota</taxon>
        <taxon>Chitinophagia</taxon>
        <taxon>Chitinophagales</taxon>
        <taxon>Chitinophagaceae</taxon>
        <taxon>Chitinophaga</taxon>
    </lineage>
</organism>
<keyword evidence="8" id="KW-0732">Signal</keyword>
<dbReference type="InterPro" id="IPR003423">
    <property type="entry name" value="OMP_efflux"/>
</dbReference>
<sequence>MGKTKTISICFLLVFCVTVPLAAVGQQVNDSITSLSLRQCIDYALQHQPALQQSMIRTEITKASNAISQSGWYPQVGLTANLNHYLQRPTALSNINGVETPIQTSVVNTSTPGIGVTQNIFNPSLIYATRLAPLNTKAAQQSVDSSKIDLVANVSITFYGLLLTLQQIDVLKEDTARLGESMRTAYHQYVGGIVDETDYEQAQITLNTSLGQLVQAIENVRPQYAALKQFMGYPQEQQFNVTYDSTAMLKDIDIDISEPLQYEKRIELKQLTVQKAMQHELTRYYEKTAIFPSLSAFFNYNAAFQNNNFDKLYNAAYPNSMIGLTLSLPLFTGFNRIQNAHRSRLQEQVLDWSETNLRSTIYSQYATALASYKSNVYNMRQLKENVALAKRVYFVVDLQYKQGIVPYLNVITAESNLRTSQLTYLNALFQTLSSKIDWQKAMGDITY</sequence>
<gene>
    <name evidence="9" type="ORF">HGH92_26950</name>
</gene>
<protein>
    <submittedName>
        <fullName evidence="9">TolC family protein</fullName>
    </submittedName>
</protein>
<comment type="similarity">
    <text evidence="2">Belongs to the outer membrane factor (OMF) (TC 1.B.17) family.</text>
</comment>
<accession>A0A847RY00</accession>
<dbReference type="PANTHER" id="PTHR30026:SF20">
    <property type="entry name" value="OUTER MEMBRANE PROTEIN TOLC"/>
    <property type="match status" value="1"/>
</dbReference>
<feature type="signal peptide" evidence="8">
    <location>
        <begin position="1"/>
        <end position="22"/>
    </location>
</feature>